<protein>
    <submittedName>
        <fullName evidence="3">Outer membrane beta-barrel protein</fullName>
    </submittedName>
</protein>
<dbReference type="InterPro" id="IPR027385">
    <property type="entry name" value="Beta-barrel_OMP"/>
</dbReference>
<organism evidence="3 4">
    <name type="scientific">Eiseniibacteriota bacterium</name>
    <dbReference type="NCBI Taxonomy" id="2212470"/>
    <lineage>
        <taxon>Bacteria</taxon>
        <taxon>Candidatus Eiseniibacteriota</taxon>
    </lineage>
</organism>
<dbReference type="AlphaFoldDB" id="A0A849SPC2"/>
<evidence type="ECO:0000313" key="4">
    <source>
        <dbReference type="Proteomes" id="UP000580839"/>
    </source>
</evidence>
<reference evidence="3 4" key="1">
    <citation type="submission" date="2020-04" db="EMBL/GenBank/DDBJ databases">
        <title>Metagenomic profiling of ammonia- and methane-oxidizing microorganisms in a Dutch drinking water treatment plant.</title>
        <authorList>
            <person name="Poghosyan L."/>
            <person name="Leucker S."/>
        </authorList>
    </citation>
    <scope>NUCLEOTIDE SEQUENCE [LARGE SCALE GENOMIC DNA]</scope>
    <source>
        <strain evidence="3">S-RSF-IL-03</strain>
    </source>
</reference>
<comment type="caution">
    <text evidence="3">The sequence shown here is derived from an EMBL/GenBank/DDBJ whole genome shotgun (WGS) entry which is preliminary data.</text>
</comment>
<dbReference type="EMBL" id="JABFRW010000033">
    <property type="protein sequence ID" value="NOT33240.1"/>
    <property type="molecule type" value="Genomic_DNA"/>
</dbReference>
<evidence type="ECO:0000313" key="3">
    <source>
        <dbReference type="EMBL" id="NOT33240.1"/>
    </source>
</evidence>
<dbReference type="Proteomes" id="UP000580839">
    <property type="component" value="Unassembled WGS sequence"/>
</dbReference>
<feature type="domain" description="Outer membrane protein beta-barrel" evidence="2">
    <location>
        <begin position="50"/>
        <end position="188"/>
    </location>
</feature>
<accession>A0A849SPC2</accession>
<gene>
    <name evidence="3" type="ORF">HOP12_03620</name>
</gene>
<dbReference type="Pfam" id="PF13505">
    <property type="entry name" value="OMP_b-brl"/>
    <property type="match status" value="1"/>
</dbReference>
<dbReference type="Gene3D" id="2.40.160.20">
    <property type="match status" value="1"/>
</dbReference>
<evidence type="ECO:0000256" key="1">
    <source>
        <dbReference type="ARBA" id="ARBA00022729"/>
    </source>
</evidence>
<sequence length="217" mass="22593">MSRFDPRFAAHVLGVLALALFALPGIAMAQRGMSELSGLGGMPSTRPIVFGIGGGIAMPLNEAGDALDRGFNGNAYVRFQPAMLPFGFGVNVSFSKFDLSDAEVTSGVPSPGASPIGTSQMLAGLADLKFDLIKGPVRPYVLLGLGAYNLSTDLEGASTESVSETRFGVNGGAGLSIQIGPMRLWGQGRVDNMYTEEGGLVDTKSIQVVPVTFGLEF</sequence>
<dbReference type="InterPro" id="IPR011250">
    <property type="entry name" value="OMP/PagP_B-barrel"/>
</dbReference>
<evidence type="ECO:0000259" key="2">
    <source>
        <dbReference type="Pfam" id="PF13505"/>
    </source>
</evidence>
<name>A0A849SPC2_UNCEI</name>
<proteinExistence type="predicted"/>
<dbReference type="SUPFAM" id="SSF56925">
    <property type="entry name" value="OMPA-like"/>
    <property type="match status" value="1"/>
</dbReference>
<keyword evidence="1" id="KW-0732">Signal</keyword>